<dbReference type="GO" id="GO:0032259">
    <property type="term" value="P:methylation"/>
    <property type="evidence" value="ECO:0007669"/>
    <property type="project" value="UniProtKB-KW"/>
</dbReference>
<keyword evidence="2 10" id="KW-0489">Methyltransferase</keyword>
<sequence length="314" mass="36473">MITITDKYSKDADAIIYNGSCYEFVKKIPSESVKLVVTSPPYNIGKEYEKRTDLDQYYKDQEKIIDECVRILSEDGSICWQVGNYVTNGEIVPLDVLLFPIFTKHNLKLRNRIVWHFGHGLHASKRFSGRYETILWFTKGDNYTFNLDAVRIPQKYPNKKYFKGNKRGELSCNPLGKNPSDIWEIPNVKSNHVEKTIHPCQFPIELIERLVLSMTNENDYVFDPFLGVGSTTAAAVKNKRKGIGSEIMKEYWEIAVERTEAAYNGTLKTRPMHKPVYDPADPKINLNYDKELHSQTQQTLFEKKRKYEVINENR</sequence>
<evidence type="ECO:0000259" key="9">
    <source>
        <dbReference type="Pfam" id="PF01555"/>
    </source>
</evidence>
<keyword evidence="11" id="KW-1185">Reference proteome</keyword>
<dbReference type="InterPro" id="IPR029063">
    <property type="entry name" value="SAM-dependent_MTases_sf"/>
</dbReference>
<dbReference type="GO" id="GO:0009307">
    <property type="term" value="P:DNA restriction-modification system"/>
    <property type="evidence" value="ECO:0007669"/>
    <property type="project" value="UniProtKB-KW"/>
</dbReference>
<dbReference type="Pfam" id="PF01555">
    <property type="entry name" value="N6_N4_Mtase"/>
    <property type="match status" value="1"/>
</dbReference>
<dbReference type="STRING" id="159291.SAMN05920897_1426"/>
<reference evidence="11" key="1">
    <citation type="submission" date="2017-01" db="EMBL/GenBank/DDBJ databases">
        <authorList>
            <person name="Varghese N."/>
            <person name="Submissions S."/>
        </authorList>
    </citation>
    <scope>NUCLEOTIDE SEQUENCE [LARGE SCALE GENOMIC DNA]</scope>
    <source>
        <strain evidence="11">ASpG1</strain>
    </source>
</reference>
<dbReference type="SUPFAM" id="SSF53335">
    <property type="entry name" value="S-adenosyl-L-methionine-dependent methyltransferases"/>
    <property type="match status" value="1"/>
</dbReference>
<dbReference type="InterPro" id="IPR017985">
    <property type="entry name" value="MeTrfase_CN4_CS"/>
</dbReference>
<dbReference type="InterPro" id="IPR001091">
    <property type="entry name" value="RM_Methyltransferase"/>
</dbReference>
<dbReference type="RefSeq" id="WP_076490004.1">
    <property type="nucleotide sequence ID" value="NZ_FTMS01000042.1"/>
</dbReference>
<comment type="catalytic activity">
    <reaction evidence="7">
        <text>a 2'-deoxycytidine in DNA + S-adenosyl-L-methionine = an N(4)-methyl-2'-deoxycytidine in DNA + S-adenosyl-L-homocysteine + H(+)</text>
        <dbReference type="Rhea" id="RHEA:16857"/>
        <dbReference type="Rhea" id="RHEA-COMP:11369"/>
        <dbReference type="Rhea" id="RHEA-COMP:13674"/>
        <dbReference type="ChEBI" id="CHEBI:15378"/>
        <dbReference type="ChEBI" id="CHEBI:57856"/>
        <dbReference type="ChEBI" id="CHEBI:59789"/>
        <dbReference type="ChEBI" id="CHEBI:85452"/>
        <dbReference type="ChEBI" id="CHEBI:137933"/>
        <dbReference type="EC" id="2.1.1.113"/>
    </reaction>
</comment>
<dbReference type="GO" id="GO:0008170">
    <property type="term" value="F:N-methyltransferase activity"/>
    <property type="evidence" value="ECO:0007669"/>
    <property type="project" value="InterPro"/>
</dbReference>
<dbReference type="GO" id="GO:0009007">
    <property type="term" value="F:site-specific DNA-methyltransferase (adenine-specific) activity"/>
    <property type="evidence" value="ECO:0007669"/>
    <property type="project" value="TreeGrafter"/>
</dbReference>
<dbReference type="Gene3D" id="3.40.50.150">
    <property type="entry name" value="Vaccinia Virus protein VP39"/>
    <property type="match status" value="1"/>
</dbReference>
<keyword evidence="6" id="KW-0238">DNA-binding</keyword>
<dbReference type="OrthoDB" id="9773571at2"/>
<dbReference type="PANTHER" id="PTHR13370:SF3">
    <property type="entry name" value="TRNA (GUANINE(10)-N2)-METHYLTRANSFERASE HOMOLOG"/>
    <property type="match status" value="1"/>
</dbReference>
<evidence type="ECO:0000256" key="8">
    <source>
        <dbReference type="RuleBase" id="RU362026"/>
    </source>
</evidence>
<dbReference type="AlphaFoldDB" id="A0A1N6Y854"/>
<evidence type="ECO:0000256" key="5">
    <source>
        <dbReference type="ARBA" id="ARBA00022747"/>
    </source>
</evidence>
<dbReference type="GO" id="GO:0003677">
    <property type="term" value="F:DNA binding"/>
    <property type="evidence" value="ECO:0007669"/>
    <property type="project" value="UniProtKB-KW"/>
</dbReference>
<proteinExistence type="inferred from homology"/>
<dbReference type="PRINTS" id="PR00508">
    <property type="entry name" value="S21N4MTFRASE"/>
</dbReference>
<dbReference type="PROSITE" id="PS00093">
    <property type="entry name" value="N4_MTASE"/>
    <property type="match status" value="1"/>
</dbReference>
<evidence type="ECO:0000256" key="1">
    <source>
        <dbReference type="ARBA" id="ARBA00010203"/>
    </source>
</evidence>
<dbReference type="EC" id="2.1.1.-" evidence="8"/>
<evidence type="ECO:0000256" key="6">
    <source>
        <dbReference type="ARBA" id="ARBA00023125"/>
    </source>
</evidence>
<protein>
    <recommendedName>
        <fullName evidence="8">Methyltransferase</fullName>
        <ecNumber evidence="8">2.1.1.-</ecNumber>
    </recommendedName>
</protein>
<keyword evidence="4" id="KW-0949">S-adenosyl-L-methionine</keyword>
<feature type="domain" description="DNA methylase N-4/N-6" evidence="9">
    <location>
        <begin position="33"/>
        <end position="257"/>
    </location>
</feature>
<dbReference type="Proteomes" id="UP000186400">
    <property type="component" value="Unassembled WGS sequence"/>
</dbReference>
<dbReference type="InterPro" id="IPR002941">
    <property type="entry name" value="DNA_methylase_N4/N6"/>
</dbReference>
<evidence type="ECO:0000256" key="3">
    <source>
        <dbReference type="ARBA" id="ARBA00022679"/>
    </source>
</evidence>
<organism evidence="10 11">
    <name type="scientific">Alkalispirochaeta americana</name>
    <dbReference type="NCBI Taxonomy" id="159291"/>
    <lineage>
        <taxon>Bacteria</taxon>
        <taxon>Pseudomonadati</taxon>
        <taxon>Spirochaetota</taxon>
        <taxon>Spirochaetia</taxon>
        <taxon>Spirochaetales</taxon>
        <taxon>Spirochaetaceae</taxon>
        <taxon>Alkalispirochaeta</taxon>
    </lineage>
</organism>
<dbReference type="PANTHER" id="PTHR13370">
    <property type="entry name" value="RNA METHYLASE-RELATED"/>
    <property type="match status" value="1"/>
</dbReference>
<dbReference type="GO" id="GO:0015667">
    <property type="term" value="F:site-specific DNA-methyltransferase (cytosine-N4-specific) activity"/>
    <property type="evidence" value="ECO:0007669"/>
    <property type="project" value="UniProtKB-EC"/>
</dbReference>
<dbReference type="EMBL" id="FTMS01000042">
    <property type="protein sequence ID" value="SIR10696.1"/>
    <property type="molecule type" value="Genomic_DNA"/>
</dbReference>
<accession>A0A1N6Y854</accession>
<evidence type="ECO:0000256" key="4">
    <source>
        <dbReference type="ARBA" id="ARBA00022691"/>
    </source>
</evidence>
<name>A0A1N6Y854_9SPIO</name>
<dbReference type="GO" id="GO:0005737">
    <property type="term" value="C:cytoplasm"/>
    <property type="evidence" value="ECO:0007669"/>
    <property type="project" value="TreeGrafter"/>
</dbReference>
<gene>
    <name evidence="10" type="ORF">SAMN05920897_1426</name>
</gene>
<evidence type="ECO:0000313" key="10">
    <source>
        <dbReference type="EMBL" id="SIR10696.1"/>
    </source>
</evidence>
<keyword evidence="3 10" id="KW-0808">Transferase</keyword>
<keyword evidence="5" id="KW-0680">Restriction system</keyword>
<evidence type="ECO:0000313" key="11">
    <source>
        <dbReference type="Proteomes" id="UP000186400"/>
    </source>
</evidence>
<comment type="similarity">
    <text evidence="1">Belongs to the N(4)/N(6)-methyltransferase family. N(4) subfamily.</text>
</comment>
<evidence type="ECO:0000256" key="2">
    <source>
        <dbReference type="ARBA" id="ARBA00022603"/>
    </source>
</evidence>
<evidence type="ECO:0000256" key="7">
    <source>
        <dbReference type="ARBA" id="ARBA00049120"/>
    </source>
</evidence>